<feature type="transmembrane region" description="Helical" evidence="1">
    <location>
        <begin position="142"/>
        <end position="161"/>
    </location>
</feature>
<accession>A0A0K0E6Q2</accession>
<evidence type="ECO:0000313" key="2">
    <source>
        <dbReference type="Proteomes" id="UP000035681"/>
    </source>
</evidence>
<dbReference type="WBParaSite" id="TCONS_00009829.p1">
    <property type="protein sequence ID" value="TCONS_00009829.p1"/>
    <property type="gene ID" value="XLOC_007558"/>
</dbReference>
<keyword evidence="1" id="KW-0812">Transmembrane</keyword>
<keyword evidence="2" id="KW-1185">Reference proteome</keyword>
<protein>
    <submittedName>
        <fullName evidence="3">DUF3794 domain-containing protein</fullName>
    </submittedName>
</protein>
<evidence type="ECO:0000313" key="3">
    <source>
        <dbReference type="WBParaSite" id="SSTP_0000518100.1"/>
    </source>
</evidence>
<organism evidence="3">
    <name type="scientific">Strongyloides stercoralis</name>
    <name type="common">Threadworm</name>
    <dbReference type="NCBI Taxonomy" id="6248"/>
    <lineage>
        <taxon>Eukaryota</taxon>
        <taxon>Metazoa</taxon>
        <taxon>Ecdysozoa</taxon>
        <taxon>Nematoda</taxon>
        <taxon>Chromadorea</taxon>
        <taxon>Rhabditida</taxon>
        <taxon>Tylenchina</taxon>
        <taxon>Panagrolaimomorpha</taxon>
        <taxon>Strongyloidoidea</taxon>
        <taxon>Strongyloididae</taxon>
        <taxon>Strongyloides</taxon>
    </lineage>
</organism>
<dbReference type="AlphaFoldDB" id="A0A0K0E6Q2"/>
<dbReference type="Proteomes" id="UP000035681">
    <property type="component" value="Unplaced"/>
</dbReference>
<evidence type="ECO:0000256" key="1">
    <source>
        <dbReference type="SAM" id="Phobius"/>
    </source>
</evidence>
<proteinExistence type="predicted"/>
<reference evidence="3" key="1">
    <citation type="submission" date="2015-08" db="UniProtKB">
        <authorList>
            <consortium name="WormBaseParasite"/>
        </authorList>
    </citation>
    <scope>IDENTIFICATION</scope>
</reference>
<name>A0A0K0E6Q2_STRER</name>
<keyword evidence="1" id="KW-1133">Transmembrane helix</keyword>
<sequence length="162" mass="18485">MRTNVSKIYCPEPSCLYASGYIQVSNYKIFEGKFYGCPSYLRYIGAVLNIDEEIFDSAIKKCEDVKSCIDVNYKLPTIPCETVIDMTICCNDNSEQKLYDTPPIIVEPFNSNCSIKIGDQIIVPVNGCHPTKNDSKRSKQNSTFIILLIIYIFFNIDKMIYL</sequence>
<keyword evidence="1" id="KW-0472">Membrane</keyword>
<dbReference type="WBParaSite" id="SSTP_0000518100.1">
    <property type="protein sequence ID" value="SSTP_0000518100.1"/>
    <property type="gene ID" value="SSTP_0000518100"/>
</dbReference>